<feature type="region of interest" description="Disordered" evidence="1">
    <location>
        <begin position="1"/>
        <end position="23"/>
    </location>
</feature>
<gene>
    <name evidence="2" type="ORF">TTHERM_01085610</name>
</gene>
<dbReference type="AlphaFoldDB" id="Q22BQ9"/>
<evidence type="ECO:0000256" key="1">
    <source>
        <dbReference type="SAM" id="MobiDB-lite"/>
    </source>
</evidence>
<keyword evidence="3" id="KW-1185">Reference proteome</keyword>
<organism evidence="2 3">
    <name type="scientific">Tetrahymena thermophila (strain SB210)</name>
    <dbReference type="NCBI Taxonomy" id="312017"/>
    <lineage>
        <taxon>Eukaryota</taxon>
        <taxon>Sar</taxon>
        <taxon>Alveolata</taxon>
        <taxon>Ciliophora</taxon>
        <taxon>Intramacronucleata</taxon>
        <taxon>Oligohymenophorea</taxon>
        <taxon>Hymenostomatida</taxon>
        <taxon>Tetrahymenina</taxon>
        <taxon>Tetrahymenidae</taxon>
        <taxon>Tetrahymena</taxon>
    </lineage>
</organism>
<dbReference type="GeneID" id="7823072"/>
<protein>
    <submittedName>
        <fullName evidence="2">Uncharacterized protein</fullName>
    </submittedName>
</protein>
<reference evidence="3" key="1">
    <citation type="journal article" date="2006" name="PLoS Biol.">
        <title>Macronuclear genome sequence of the ciliate Tetrahymena thermophila, a model eukaryote.</title>
        <authorList>
            <person name="Eisen J.A."/>
            <person name="Coyne R.S."/>
            <person name="Wu M."/>
            <person name="Wu D."/>
            <person name="Thiagarajan M."/>
            <person name="Wortman J.R."/>
            <person name="Badger J.H."/>
            <person name="Ren Q."/>
            <person name="Amedeo P."/>
            <person name="Jones K.M."/>
            <person name="Tallon L.J."/>
            <person name="Delcher A.L."/>
            <person name="Salzberg S.L."/>
            <person name="Silva J.C."/>
            <person name="Haas B.J."/>
            <person name="Majoros W.H."/>
            <person name="Farzad M."/>
            <person name="Carlton J.M."/>
            <person name="Smith R.K. Jr."/>
            <person name="Garg J."/>
            <person name="Pearlman R.E."/>
            <person name="Karrer K.M."/>
            <person name="Sun L."/>
            <person name="Manning G."/>
            <person name="Elde N.C."/>
            <person name="Turkewitz A.P."/>
            <person name="Asai D.J."/>
            <person name="Wilkes D.E."/>
            <person name="Wang Y."/>
            <person name="Cai H."/>
            <person name="Collins K."/>
            <person name="Stewart B.A."/>
            <person name="Lee S.R."/>
            <person name="Wilamowska K."/>
            <person name="Weinberg Z."/>
            <person name="Ruzzo W.L."/>
            <person name="Wloga D."/>
            <person name="Gaertig J."/>
            <person name="Frankel J."/>
            <person name="Tsao C.-C."/>
            <person name="Gorovsky M.A."/>
            <person name="Keeling P.J."/>
            <person name="Waller R.F."/>
            <person name="Patron N.J."/>
            <person name="Cherry J.M."/>
            <person name="Stover N.A."/>
            <person name="Krieger C.J."/>
            <person name="del Toro C."/>
            <person name="Ryder H.F."/>
            <person name="Williamson S.C."/>
            <person name="Barbeau R.A."/>
            <person name="Hamilton E.P."/>
            <person name="Orias E."/>
        </authorList>
    </citation>
    <scope>NUCLEOTIDE SEQUENCE [LARGE SCALE GENOMIC DNA]</scope>
    <source>
        <strain evidence="3">SB210</strain>
    </source>
</reference>
<feature type="region of interest" description="Disordered" evidence="1">
    <location>
        <begin position="294"/>
        <end position="334"/>
    </location>
</feature>
<accession>Q22BQ9</accession>
<proteinExistence type="predicted"/>
<name>Q22BQ9_TETTS</name>
<dbReference type="Proteomes" id="UP000009168">
    <property type="component" value="Unassembled WGS sequence"/>
</dbReference>
<evidence type="ECO:0000313" key="3">
    <source>
        <dbReference type="Proteomes" id="UP000009168"/>
    </source>
</evidence>
<dbReference type="EMBL" id="GG662500">
    <property type="protein sequence ID" value="EAR82730.2"/>
    <property type="molecule type" value="Genomic_DNA"/>
</dbReference>
<dbReference type="KEGG" id="tet:TTHERM_01085610"/>
<dbReference type="InParanoid" id="Q22BQ9"/>
<sequence>MNSIIRRSNTINPNFNLNDSSPTSLQKKQRLESLHAEIQEEQLSEFAKYYRNEVRKESLINSQSILKDQLNSNNNNSNNYNNQLHSKQTIDMSDLNDENHSRVSFEALSPLKRTSKSLAMNKCVYSSGFPQLSTCLSFQNSEIKSPNFCQSQKRVDFSPLQNSNSKQGQLESFRSATETIQLIKMQNTFLKKQIKPQNQQFLEKCLGQLPDQNRGSGFQTPTKSQKYIPFNHSTSSKSSFVKFDAFSQQRGVRLQEMDFLTRLNNDSQNTIKTDKPSSLKVQRATSLTEFMKTRQSTDRIIDSKRESSFQEKQQPEDHFQKKALRRQNQNTRSQSQIFIHKDKDFTMNSPLNFSKHLKSLEQLYQSEKNRRKIRRIAEDLTKNFRDSNSDIQKKPIKIIIQQDLDQSIKKKETKSQSRKSSIEITEQIHYFKKQRNEPAASQDYLQKERKSILLGSNSQFSHIINSSKQTVSPPNSLSAIADKHFQDKQVEDKINNSIKLAKETHNYLQKLFSLNISRQKIVKILKSFLSGQSPLLNILLDENKQNLNQEINAKMLEDLIISNENQTQEEKLLIEHELIYVCTKIQEYILQQEIQQCEIYKQDILNGCQNLQDIANSINIRNKTHKITAFKTLESLSFMSNHMFNKQHSIVDQLVKSEIKFGQLQFVNQQNLSMNKQIENKIEKMVKTRQNQIKMINIFNNQKKEEL</sequence>
<feature type="compositionally biased region" description="Basic and acidic residues" evidence="1">
    <location>
        <begin position="294"/>
        <end position="320"/>
    </location>
</feature>
<dbReference type="RefSeq" id="XP_001030393.2">
    <property type="nucleotide sequence ID" value="XM_001030393.2"/>
</dbReference>
<evidence type="ECO:0000313" key="2">
    <source>
        <dbReference type="EMBL" id="EAR82730.2"/>
    </source>
</evidence>
<dbReference type="HOGENOM" id="CLU_423068_0_0_1"/>